<dbReference type="PANTHER" id="PTHR42881">
    <property type="entry name" value="PROLYL ENDOPEPTIDASE"/>
    <property type="match status" value="1"/>
</dbReference>
<keyword evidence="2" id="KW-0378">Hydrolase</keyword>
<feature type="region of interest" description="Disordered" evidence="4">
    <location>
        <begin position="1"/>
        <end position="25"/>
    </location>
</feature>
<dbReference type="Pfam" id="PF00326">
    <property type="entry name" value="Peptidase_S9"/>
    <property type="match status" value="1"/>
</dbReference>
<feature type="compositionally biased region" description="Low complexity" evidence="4">
    <location>
        <begin position="1"/>
        <end position="21"/>
    </location>
</feature>
<accession>A0ABZ0WJG2</accession>
<gene>
    <name evidence="7" type="ORF">U0042_26015</name>
</gene>
<dbReference type="InterPro" id="IPR029058">
    <property type="entry name" value="AB_hydrolase_fold"/>
</dbReference>
<evidence type="ECO:0000313" key="8">
    <source>
        <dbReference type="Proteomes" id="UP001325479"/>
    </source>
</evidence>
<evidence type="ECO:0000256" key="2">
    <source>
        <dbReference type="ARBA" id="ARBA00022801"/>
    </source>
</evidence>
<dbReference type="EMBL" id="CP139965">
    <property type="protein sequence ID" value="WQD77464.1"/>
    <property type="molecule type" value="Genomic_DNA"/>
</dbReference>
<reference evidence="7 8" key="1">
    <citation type="submission" date="2023-12" db="EMBL/GenBank/DDBJ databases">
        <title>Genome sequencing and assembly of bacterial species from a model synthetic community.</title>
        <authorList>
            <person name="Hogle S.L."/>
        </authorList>
    </citation>
    <scope>NUCLEOTIDE SEQUENCE [LARGE SCALE GENOMIC DNA]</scope>
    <source>
        <strain evidence="7 8">HAMBI 2494</strain>
    </source>
</reference>
<organism evidence="7 8">
    <name type="scientific">Paraburkholderia kururiensis</name>
    <dbReference type="NCBI Taxonomy" id="984307"/>
    <lineage>
        <taxon>Bacteria</taxon>
        <taxon>Pseudomonadati</taxon>
        <taxon>Pseudomonadota</taxon>
        <taxon>Betaproteobacteria</taxon>
        <taxon>Burkholderiales</taxon>
        <taxon>Burkholderiaceae</taxon>
        <taxon>Paraburkholderia</taxon>
    </lineage>
</organism>
<dbReference type="InterPro" id="IPR051167">
    <property type="entry name" value="Prolyl_oligopep/macrocyclase"/>
</dbReference>
<feature type="domain" description="Peptidase S9A N-terminal" evidence="6">
    <location>
        <begin position="28"/>
        <end position="244"/>
    </location>
</feature>
<protein>
    <submittedName>
        <fullName evidence="7">Prolyl oligopeptidase family serine peptidase</fullName>
    </submittedName>
</protein>
<sequence>MPASSSRRGRGSPARSTRTTRVSPWPRQPDSFRFLEDLDDPAVLAWVNEQNARTHAAWKTGASFETLAARLAQAYLPRKRPVIPTRWQDWAYDLWEDDAHPKGLWRRTSWASWRNRAPQWQTLLDFDALGAGEGVPWVCADIEILYPDGDRALIALSPGGADATVVREFDIERRAFVEGGFAIESEGKHTVTWIDRDTVYVGWDRGDGVRGALTRSGYPREVRRWQRGTPLVDAPVVFRGAFDDVSVEADYDPVERRHEVVRGVDFFDSHTFWLDADGTWQRYEVPAHVAVGAWQGWLLLEPRLDWQCEGVLHAGGSLLAIRENAFLAGRRDFVSLFTPTRVTSACDWTHTRRYLIVSWLDDVRSRTMLWLPSQDRESEAWTWQSRPFPTSGSAQVDISPVEETLDDEVYVDVDDYLQPPEYGLADLAANDLADWERIDRWPTQFDAAPLVVKQGHAVSKDGTRVPCTIIGPRAVLEGSARSPRPCLLTGYGGFAIPFTPHYLVGPGIGWLERGGVYAIAHIRGGGEYGPAWHTAAQRTRRQRSFDDFIAVAEQLVADGVTTPQQLGIQGDSNGGLLVGACMVQRPELFGAVVCEVPLLDMQRYHLLHAGASWLDEYGDPDDPTEARALAAISPYHNVKAGVTYPPVLFTTSASDDRVHPAHARKMAARMQAQGHANVWYLESTAGGHGSGSDALERAHYDALVFGFLWATLARSDSDAGSTENS</sequence>
<name>A0ABZ0WJG2_9BURK</name>
<dbReference type="PRINTS" id="PR00862">
    <property type="entry name" value="PROLIGOPTASE"/>
</dbReference>
<keyword evidence="3" id="KW-0720">Serine protease</keyword>
<evidence type="ECO:0000256" key="1">
    <source>
        <dbReference type="ARBA" id="ARBA00022670"/>
    </source>
</evidence>
<dbReference type="Gene3D" id="2.130.10.120">
    <property type="entry name" value="Prolyl oligopeptidase, N-terminal domain"/>
    <property type="match status" value="1"/>
</dbReference>
<dbReference type="Pfam" id="PF02897">
    <property type="entry name" value="Peptidase_S9_N"/>
    <property type="match status" value="1"/>
</dbReference>
<dbReference type="InterPro" id="IPR002470">
    <property type="entry name" value="Peptidase_S9A"/>
</dbReference>
<evidence type="ECO:0000256" key="4">
    <source>
        <dbReference type="SAM" id="MobiDB-lite"/>
    </source>
</evidence>
<dbReference type="SUPFAM" id="SSF53474">
    <property type="entry name" value="alpha/beta-Hydrolases"/>
    <property type="match status" value="1"/>
</dbReference>
<dbReference type="InterPro" id="IPR001375">
    <property type="entry name" value="Peptidase_S9_cat"/>
</dbReference>
<dbReference type="InterPro" id="IPR023302">
    <property type="entry name" value="Pept_S9A_N"/>
</dbReference>
<feature type="domain" description="Peptidase S9 prolyl oligopeptidase catalytic" evidence="5">
    <location>
        <begin position="510"/>
        <end position="712"/>
    </location>
</feature>
<dbReference type="RefSeq" id="WP_114811440.1">
    <property type="nucleotide sequence ID" value="NZ_CP139965.1"/>
</dbReference>
<dbReference type="Proteomes" id="UP001325479">
    <property type="component" value="Chromosome"/>
</dbReference>
<evidence type="ECO:0000256" key="3">
    <source>
        <dbReference type="ARBA" id="ARBA00022825"/>
    </source>
</evidence>
<proteinExistence type="predicted"/>
<evidence type="ECO:0000259" key="6">
    <source>
        <dbReference type="Pfam" id="PF02897"/>
    </source>
</evidence>
<evidence type="ECO:0000259" key="5">
    <source>
        <dbReference type="Pfam" id="PF00326"/>
    </source>
</evidence>
<dbReference type="Gene3D" id="3.40.50.1820">
    <property type="entry name" value="alpha/beta hydrolase"/>
    <property type="match status" value="1"/>
</dbReference>
<dbReference type="SUPFAM" id="SSF50993">
    <property type="entry name" value="Peptidase/esterase 'gauge' domain"/>
    <property type="match status" value="1"/>
</dbReference>
<keyword evidence="8" id="KW-1185">Reference proteome</keyword>
<dbReference type="PANTHER" id="PTHR42881:SF13">
    <property type="entry name" value="PROLYL ENDOPEPTIDASE"/>
    <property type="match status" value="1"/>
</dbReference>
<evidence type="ECO:0000313" key="7">
    <source>
        <dbReference type="EMBL" id="WQD77464.1"/>
    </source>
</evidence>
<keyword evidence="1" id="KW-0645">Protease</keyword>